<comment type="caution">
    <text evidence="2">The sequence shown here is derived from an EMBL/GenBank/DDBJ whole genome shotgun (WGS) entry which is preliminary data.</text>
</comment>
<proteinExistence type="predicted"/>
<gene>
    <name evidence="2" type="ORF">B0H64DRAFT_371797</name>
</gene>
<evidence type="ECO:0000313" key="3">
    <source>
        <dbReference type="Proteomes" id="UP001278766"/>
    </source>
</evidence>
<reference evidence="2" key="1">
    <citation type="journal article" date="2023" name="Mol. Phylogenet. Evol.">
        <title>Genome-scale phylogeny and comparative genomics of the fungal order Sordariales.</title>
        <authorList>
            <person name="Hensen N."/>
            <person name="Bonometti L."/>
            <person name="Westerberg I."/>
            <person name="Brannstrom I.O."/>
            <person name="Guillou S."/>
            <person name="Cros-Aarteil S."/>
            <person name="Calhoun S."/>
            <person name="Haridas S."/>
            <person name="Kuo A."/>
            <person name="Mondo S."/>
            <person name="Pangilinan J."/>
            <person name="Riley R."/>
            <person name="LaButti K."/>
            <person name="Andreopoulos B."/>
            <person name="Lipzen A."/>
            <person name="Chen C."/>
            <person name="Yan M."/>
            <person name="Daum C."/>
            <person name="Ng V."/>
            <person name="Clum A."/>
            <person name="Steindorff A."/>
            <person name="Ohm R.A."/>
            <person name="Martin F."/>
            <person name="Silar P."/>
            <person name="Natvig D.O."/>
            <person name="Lalanne C."/>
            <person name="Gautier V."/>
            <person name="Ament-Velasquez S.L."/>
            <person name="Kruys A."/>
            <person name="Hutchinson M.I."/>
            <person name="Powell A.J."/>
            <person name="Barry K."/>
            <person name="Miller A.N."/>
            <person name="Grigoriev I.V."/>
            <person name="Debuchy R."/>
            <person name="Gladieux P."/>
            <person name="Hiltunen Thoren M."/>
            <person name="Johannesson H."/>
        </authorList>
    </citation>
    <scope>NUCLEOTIDE SEQUENCE</scope>
    <source>
        <strain evidence="2">CBS 168.71</strain>
    </source>
</reference>
<feature type="region of interest" description="Disordered" evidence="1">
    <location>
        <begin position="1"/>
        <end position="145"/>
    </location>
</feature>
<dbReference type="AlphaFoldDB" id="A0AAE0HMU0"/>
<feature type="compositionally biased region" description="Low complexity" evidence="1">
    <location>
        <begin position="22"/>
        <end position="113"/>
    </location>
</feature>
<feature type="compositionally biased region" description="Basic and acidic residues" evidence="1">
    <location>
        <begin position="1"/>
        <end position="10"/>
    </location>
</feature>
<dbReference type="Proteomes" id="UP001278766">
    <property type="component" value="Unassembled WGS sequence"/>
</dbReference>
<dbReference type="EMBL" id="JAUEPN010000002">
    <property type="protein sequence ID" value="KAK3299452.1"/>
    <property type="molecule type" value="Genomic_DNA"/>
</dbReference>
<dbReference type="RefSeq" id="XP_062662966.1">
    <property type="nucleotide sequence ID" value="XM_062802183.1"/>
</dbReference>
<evidence type="ECO:0000313" key="2">
    <source>
        <dbReference type="EMBL" id="KAK3299452.1"/>
    </source>
</evidence>
<dbReference type="GeneID" id="87839131"/>
<protein>
    <submittedName>
        <fullName evidence="2">Uncharacterized protein</fullName>
    </submittedName>
</protein>
<feature type="compositionally biased region" description="Basic and acidic residues" evidence="1">
    <location>
        <begin position="128"/>
        <end position="145"/>
    </location>
</feature>
<reference evidence="2" key="2">
    <citation type="submission" date="2023-06" db="EMBL/GenBank/DDBJ databases">
        <authorList>
            <consortium name="Lawrence Berkeley National Laboratory"/>
            <person name="Haridas S."/>
            <person name="Hensen N."/>
            <person name="Bonometti L."/>
            <person name="Westerberg I."/>
            <person name="Brannstrom I.O."/>
            <person name="Guillou S."/>
            <person name="Cros-Aarteil S."/>
            <person name="Calhoun S."/>
            <person name="Kuo A."/>
            <person name="Mondo S."/>
            <person name="Pangilinan J."/>
            <person name="Riley R."/>
            <person name="Labutti K."/>
            <person name="Andreopoulos B."/>
            <person name="Lipzen A."/>
            <person name="Chen C."/>
            <person name="Yanf M."/>
            <person name="Daum C."/>
            <person name="Ng V."/>
            <person name="Clum A."/>
            <person name="Steindorff A."/>
            <person name="Ohm R."/>
            <person name="Martin F."/>
            <person name="Silar P."/>
            <person name="Natvig D."/>
            <person name="Lalanne C."/>
            <person name="Gautier V."/>
            <person name="Ament-Velasquez S.L."/>
            <person name="Kruys A."/>
            <person name="Hutchinson M.I."/>
            <person name="Powell A.J."/>
            <person name="Barry K."/>
            <person name="Miller A.N."/>
            <person name="Grigoriev I.V."/>
            <person name="Debuchy R."/>
            <person name="Gladieux P."/>
            <person name="Thoren M.H."/>
            <person name="Johannesson H."/>
        </authorList>
    </citation>
    <scope>NUCLEOTIDE SEQUENCE</scope>
    <source>
        <strain evidence="2">CBS 168.71</strain>
    </source>
</reference>
<accession>A0AAE0HMU0</accession>
<name>A0AAE0HMU0_9PEZI</name>
<evidence type="ECO:0000256" key="1">
    <source>
        <dbReference type="SAM" id="MobiDB-lite"/>
    </source>
</evidence>
<sequence length="257" mass="26347">MPDAHRKKETAPAPSTPAKSGPAKTNTTKTNTTKPSSASATPAKTVSSSSTPAKPTPTPASTTAAKSGPAASTSNKPTPTPSASNKPKPTPTPSASAPGKPAPASSAAGGKSAPAPPAPVKRPSGSSEHGDADAQQRTKDTWMEAHWKKWSPQADKDRSYPVVFDKSPPEIRAKLIKVLGGTEPKLSSMASALSYLEAASGAPDPGPVKVAFVEADQFDAICEAFVTDGITIKMPNKTGKGFKKRKAFVPVSEARKA</sequence>
<organism evidence="2 3">
    <name type="scientific">Chaetomium fimeti</name>
    <dbReference type="NCBI Taxonomy" id="1854472"/>
    <lineage>
        <taxon>Eukaryota</taxon>
        <taxon>Fungi</taxon>
        <taxon>Dikarya</taxon>
        <taxon>Ascomycota</taxon>
        <taxon>Pezizomycotina</taxon>
        <taxon>Sordariomycetes</taxon>
        <taxon>Sordariomycetidae</taxon>
        <taxon>Sordariales</taxon>
        <taxon>Chaetomiaceae</taxon>
        <taxon>Chaetomium</taxon>
    </lineage>
</organism>
<keyword evidence="3" id="KW-1185">Reference proteome</keyword>